<evidence type="ECO:0000256" key="2">
    <source>
        <dbReference type="ARBA" id="ARBA00023002"/>
    </source>
</evidence>
<comment type="similarity">
    <text evidence="1">Belongs to the short-chain dehydrogenases/reductases (SDR) family.</text>
</comment>
<dbReference type="InterPro" id="IPR036291">
    <property type="entry name" value="NAD(P)-bd_dom_sf"/>
</dbReference>
<dbReference type="RefSeq" id="WP_047131968.1">
    <property type="nucleotide sequence ID" value="NZ_CP015114.1"/>
</dbReference>
<dbReference type="KEGG" id="scv:A4G25_07720"/>
<dbReference type="AlphaFoldDB" id="A0AB37H3T1"/>
<dbReference type="PANTHER" id="PTHR42901">
    <property type="entry name" value="ALCOHOL DEHYDROGENASE"/>
    <property type="match status" value="1"/>
</dbReference>
<gene>
    <name evidence="3" type="ORF">I6J05_10805</name>
</gene>
<organism evidence="3 4">
    <name type="scientific">Staphylococcus condimenti</name>
    <dbReference type="NCBI Taxonomy" id="70255"/>
    <lineage>
        <taxon>Bacteria</taxon>
        <taxon>Bacillati</taxon>
        <taxon>Bacillota</taxon>
        <taxon>Bacilli</taxon>
        <taxon>Bacillales</taxon>
        <taxon>Staphylococcaceae</taxon>
        <taxon>Staphylococcus</taxon>
    </lineage>
</organism>
<sequence>MKYTLITGASSGIGYETALKFADRENNLILIARNEENLQALKEKIQSQHPKLDVVIKSVDLSEPKKVYQLYDELKDYELQTVINNAGFGDFNQISDQDFDKTEKMIRLNVEALTILTSLFVRDYENVEGTQVINLSSVAGYEIFPVSLTYTATKYYVSAYTEGLNVLLKNKDAKMRAKVLAPAPTDTKFMQRSLDKDSFEYQGNVENYNTPEEMASYLLELYDSDKTIGLVNAETLKLELKDQFYPINNLSGDYD</sequence>
<name>A0AB37H3T1_9STAP</name>
<keyword evidence="4" id="KW-1185">Reference proteome</keyword>
<dbReference type="GO" id="GO:0016491">
    <property type="term" value="F:oxidoreductase activity"/>
    <property type="evidence" value="ECO:0007669"/>
    <property type="project" value="UniProtKB-KW"/>
</dbReference>
<dbReference type="GeneID" id="93727751"/>
<evidence type="ECO:0000256" key="1">
    <source>
        <dbReference type="ARBA" id="ARBA00006484"/>
    </source>
</evidence>
<dbReference type="Gene3D" id="3.40.50.720">
    <property type="entry name" value="NAD(P)-binding Rossmann-like Domain"/>
    <property type="match status" value="1"/>
</dbReference>
<dbReference type="Proteomes" id="UP000595942">
    <property type="component" value="Chromosome"/>
</dbReference>
<dbReference type="PRINTS" id="PR00081">
    <property type="entry name" value="GDHRDH"/>
</dbReference>
<proteinExistence type="inferred from homology"/>
<evidence type="ECO:0000313" key="4">
    <source>
        <dbReference type="Proteomes" id="UP000595942"/>
    </source>
</evidence>
<accession>A0AB37H3T1</accession>
<dbReference type="EMBL" id="CP068073">
    <property type="protein sequence ID" value="QQS82382.1"/>
    <property type="molecule type" value="Genomic_DNA"/>
</dbReference>
<keyword evidence="2" id="KW-0560">Oxidoreductase</keyword>
<dbReference type="Pfam" id="PF00106">
    <property type="entry name" value="adh_short"/>
    <property type="match status" value="1"/>
</dbReference>
<dbReference type="InterPro" id="IPR002347">
    <property type="entry name" value="SDR_fam"/>
</dbReference>
<dbReference type="CDD" id="cd05233">
    <property type="entry name" value="SDR_c"/>
    <property type="match status" value="1"/>
</dbReference>
<dbReference type="PANTHER" id="PTHR42901:SF1">
    <property type="entry name" value="ALCOHOL DEHYDROGENASE"/>
    <property type="match status" value="1"/>
</dbReference>
<protein>
    <submittedName>
        <fullName evidence="3">SDR family NAD(P)-dependent oxidoreductase</fullName>
    </submittedName>
</protein>
<dbReference type="SUPFAM" id="SSF51735">
    <property type="entry name" value="NAD(P)-binding Rossmann-fold domains"/>
    <property type="match status" value="1"/>
</dbReference>
<reference evidence="3 4" key="1">
    <citation type="submission" date="2021-01" db="EMBL/GenBank/DDBJ databases">
        <title>FDA dAtabase for Regulatory Grade micrObial Sequences (FDA-ARGOS): Supporting development and validation of Infectious Disease Dx tests.</title>
        <authorList>
            <person name="Sproer C."/>
            <person name="Gronow S."/>
            <person name="Severitt S."/>
            <person name="Schroder I."/>
            <person name="Tallon L."/>
            <person name="Sadzewicz L."/>
            <person name="Zhao X."/>
            <person name="Boylan J."/>
            <person name="Ott S."/>
            <person name="Bowen H."/>
            <person name="Vavikolanu K."/>
            <person name="Mehta A."/>
            <person name="Aluvathingal J."/>
            <person name="Nadendla S."/>
            <person name="Lowell S."/>
            <person name="Myers T."/>
            <person name="Yan Y."/>
            <person name="Sichtig H."/>
        </authorList>
    </citation>
    <scope>NUCLEOTIDE SEQUENCE [LARGE SCALE GENOMIC DNA]</scope>
    <source>
        <strain evidence="3 4">FDAARGOS_1148</strain>
    </source>
</reference>
<evidence type="ECO:0000313" key="3">
    <source>
        <dbReference type="EMBL" id="QQS82382.1"/>
    </source>
</evidence>